<dbReference type="Pfam" id="PF00253">
    <property type="entry name" value="Ribosomal_S14"/>
    <property type="match status" value="1"/>
</dbReference>
<dbReference type="PROSITE" id="PS00527">
    <property type="entry name" value="RIBOSOMAL_S14"/>
    <property type="match status" value="1"/>
</dbReference>
<feature type="compositionally biased region" description="Basic and acidic residues" evidence="7">
    <location>
        <begin position="754"/>
        <end position="770"/>
    </location>
</feature>
<sequence>MARKSVIQREKKRQKLEQKYHLIRRSSKKEISKVPSLSEKWEIHGKLESLPRNSAPIRLHRRCFSTGRPRANYRDFGLSGHILREMVHACFLPGATRSSCHFTELIDFRFYIFSLRETSEFHRLCINNPSGIHKPTSLPIAFSDRRCLRPNSFRGAMAKRKGRGRPKGSSVQKKVKESEDGELVIPNTPLNVVKVEPYFIEEHEGGTSSMPAKRGRERPKGSQAENFQESVHSILNSRMNPSKIVEVGLDSEEPQDAVVPNKNGQERPSGLGQYCQENACENFYGNPSNMMDVSLRCKEEQEAATTDEVDEPRERGLWQPIESINQENHQQNADTVVKPKRKGRGQTKGLSLQMKRQQSADGKLDVLIHPTKMVAIGPGRNDFITDLSLIVRQNARLNVRQWKKVPQSTRDTIVQNILNNWRLPHTDMVRKAILHEAGRLYQNWRSRLHEYYLKFETKDEALKHVPNDVNDSDWQFLVDYFSSSYFEIMSAKNKANKAKQRVKHTTGSKSFLATSYDARDPVTGTEPDMQTFWQLTHKRGNGEWIDEASKEINDKAAQQINEKRCQIDYSEEGGETNEEEIISTAFQTLVGKKSYMRGFGPFGAELRSSPSSSSGKIQQLQAELDAQKRETENARKECDEIRARLVEVESHLEDERLKRIELEARLLDRQNEIQEISCQVQNTIQAALSQYLPPKSETETSTKNKRKIAELEAQLHGAEDVITDIRSELIKYRKDQETATANWYNRIEKGKNLRGAKEKARNRENREEMLSKSLKTKACSPKLKPLSSFSPKQRRTSLKRAIVQWRTSLAAILAQARSDAANLA</sequence>
<evidence type="ECO:0000256" key="2">
    <source>
        <dbReference type="ARBA" id="ARBA00022980"/>
    </source>
</evidence>
<evidence type="ECO:0000256" key="3">
    <source>
        <dbReference type="ARBA" id="ARBA00023274"/>
    </source>
</evidence>
<dbReference type="GO" id="GO:0006412">
    <property type="term" value="P:translation"/>
    <property type="evidence" value="ECO:0007669"/>
    <property type="project" value="InterPro"/>
</dbReference>
<dbReference type="Pfam" id="PF03004">
    <property type="entry name" value="Transposase_24"/>
    <property type="match status" value="1"/>
</dbReference>
<keyword evidence="9" id="KW-1185">Reference proteome</keyword>
<keyword evidence="2 8" id="KW-0689">Ribosomal protein</keyword>
<feature type="region of interest" description="Disordered" evidence="7">
    <location>
        <begin position="202"/>
        <end position="226"/>
    </location>
</feature>
<feature type="compositionally biased region" description="Basic residues" evidence="7">
    <location>
        <begin position="157"/>
        <end position="166"/>
    </location>
</feature>
<comment type="similarity">
    <text evidence="1">Belongs to the universal ribosomal protein uS14 family.</text>
</comment>
<accession>A0A4D6L7R9</accession>
<feature type="coiled-coil region" evidence="6">
    <location>
        <begin position="617"/>
        <end position="672"/>
    </location>
</feature>
<name>A0A4D6L7R9_VIGUN</name>
<feature type="region of interest" description="Disordered" evidence="7">
    <location>
        <begin position="754"/>
        <end position="775"/>
    </location>
</feature>
<dbReference type="GO" id="GO:1990904">
    <property type="term" value="C:ribonucleoprotein complex"/>
    <property type="evidence" value="ECO:0007669"/>
    <property type="project" value="UniProtKB-KW"/>
</dbReference>
<dbReference type="Gene3D" id="1.10.287.1480">
    <property type="match status" value="1"/>
</dbReference>
<dbReference type="SUPFAM" id="SSF57716">
    <property type="entry name" value="Glucocorticoid receptor-like (DNA-binding domain)"/>
    <property type="match status" value="1"/>
</dbReference>
<dbReference type="InterPro" id="IPR001209">
    <property type="entry name" value="Ribosomal_uS14"/>
</dbReference>
<dbReference type="HAMAP" id="MF_00537">
    <property type="entry name" value="Ribosomal_uS14_1"/>
    <property type="match status" value="1"/>
</dbReference>
<evidence type="ECO:0000256" key="4">
    <source>
        <dbReference type="ARBA" id="ARBA00035247"/>
    </source>
</evidence>
<dbReference type="AlphaFoldDB" id="A0A4D6L7R9"/>
<protein>
    <recommendedName>
        <fullName evidence="4">Small ribosomal subunit protein uS14c</fullName>
    </recommendedName>
    <alternativeName>
        <fullName evidence="5">30S ribosomal protein S14, chloroplastic</fullName>
    </alternativeName>
</protein>
<dbReference type="InterPro" id="IPR018271">
    <property type="entry name" value="Ribosomal_uS14_CS"/>
</dbReference>
<dbReference type="GO" id="GO:0003735">
    <property type="term" value="F:structural constituent of ribosome"/>
    <property type="evidence" value="ECO:0007669"/>
    <property type="project" value="InterPro"/>
</dbReference>
<dbReference type="Proteomes" id="UP000501690">
    <property type="component" value="Linkage Group LG2"/>
</dbReference>
<evidence type="ECO:0000256" key="5">
    <source>
        <dbReference type="ARBA" id="ARBA00035514"/>
    </source>
</evidence>
<gene>
    <name evidence="8" type="ORF">DEO72_LG2g4908</name>
</gene>
<keyword evidence="6" id="KW-0175">Coiled coil</keyword>
<reference evidence="8 9" key="1">
    <citation type="submission" date="2019-04" db="EMBL/GenBank/DDBJ databases">
        <title>An improved genome assembly and genetic linkage map for asparagus bean, Vigna unguiculata ssp. sesquipedialis.</title>
        <authorList>
            <person name="Xia Q."/>
            <person name="Zhang R."/>
            <person name="Dong Y."/>
        </authorList>
    </citation>
    <scope>NUCLEOTIDE SEQUENCE [LARGE SCALE GENOMIC DNA]</scope>
    <source>
        <tissue evidence="8">Leaf</tissue>
    </source>
</reference>
<evidence type="ECO:0000313" key="8">
    <source>
        <dbReference type="EMBL" id="QCD84553.1"/>
    </source>
</evidence>
<evidence type="ECO:0000256" key="6">
    <source>
        <dbReference type="SAM" id="Coils"/>
    </source>
</evidence>
<dbReference type="FunFam" id="1.10.287.1480:FF:000001">
    <property type="entry name" value="30S ribosomal protein S14"/>
    <property type="match status" value="1"/>
</dbReference>
<evidence type="ECO:0000313" key="9">
    <source>
        <dbReference type="Proteomes" id="UP000501690"/>
    </source>
</evidence>
<proteinExistence type="inferred from homology"/>
<dbReference type="EMBL" id="CP039346">
    <property type="protein sequence ID" value="QCD84553.1"/>
    <property type="molecule type" value="Genomic_DNA"/>
</dbReference>
<dbReference type="NCBIfam" id="NF006477">
    <property type="entry name" value="PRK08881.1"/>
    <property type="match status" value="1"/>
</dbReference>
<organism evidence="8 9">
    <name type="scientific">Vigna unguiculata</name>
    <name type="common">Cowpea</name>
    <dbReference type="NCBI Taxonomy" id="3917"/>
    <lineage>
        <taxon>Eukaryota</taxon>
        <taxon>Viridiplantae</taxon>
        <taxon>Streptophyta</taxon>
        <taxon>Embryophyta</taxon>
        <taxon>Tracheophyta</taxon>
        <taxon>Spermatophyta</taxon>
        <taxon>Magnoliopsida</taxon>
        <taxon>eudicotyledons</taxon>
        <taxon>Gunneridae</taxon>
        <taxon>Pentapetalae</taxon>
        <taxon>rosids</taxon>
        <taxon>fabids</taxon>
        <taxon>Fabales</taxon>
        <taxon>Fabaceae</taxon>
        <taxon>Papilionoideae</taxon>
        <taxon>50 kb inversion clade</taxon>
        <taxon>NPAAA clade</taxon>
        <taxon>indigoferoid/millettioid clade</taxon>
        <taxon>Phaseoleae</taxon>
        <taxon>Vigna</taxon>
    </lineage>
</organism>
<dbReference type="InterPro" id="IPR004252">
    <property type="entry name" value="Probable_transposase_24"/>
</dbReference>
<keyword evidence="3" id="KW-0687">Ribonucleoprotein</keyword>
<dbReference type="PANTHER" id="PTHR33499:SF43">
    <property type="entry name" value="TRANSPOSASE, PTTA_EN_SPM, PLANT"/>
    <property type="match status" value="1"/>
</dbReference>
<feature type="region of interest" description="Disordered" evidence="7">
    <location>
        <begin position="329"/>
        <end position="356"/>
    </location>
</feature>
<evidence type="ECO:0000256" key="1">
    <source>
        <dbReference type="ARBA" id="ARBA00009083"/>
    </source>
</evidence>
<dbReference type="InterPro" id="IPR023036">
    <property type="entry name" value="Ribosomal_uS14_bac/plastid"/>
</dbReference>
<evidence type="ECO:0000256" key="7">
    <source>
        <dbReference type="SAM" id="MobiDB-lite"/>
    </source>
</evidence>
<dbReference type="PANTHER" id="PTHR33499">
    <property type="entry name" value="OS12G0282400 PROTEIN-RELATED"/>
    <property type="match status" value="1"/>
</dbReference>
<feature type="region of interest" description="Disordered" evidence="7">
    <location>
        <begin position="155"/>
        <end position="181"/>
    </location>
</feature>
<dbReference type="GO" id="GO:0005737">
    <property type="term" value="C:cytoplasm"/>
    <property type="evidence" value="ECO:0007669"/>
    <property type="project" value="UniProtKB-ARBA"/>
</dbReference>
<dbReference type="GO" id="GO:0005840">
    <property type="term" value="C:ribosome"/>
    <property type="evidence" value="ECO:0007669"/>
    <property type="project" value="UniProtKB-KW"/>
</dbReference>